<keyword evidence="3" id="KW-1185">Reference proteome</keyword>
<evidence type="ECO:0000313" key="2">
    <source>
        <dbReference type="EMBL" id="PSN61136.1"/>
    </source>
</evidence>
<dbReference type="Proteomes" id="UP000240883">
    <property type="component" value="Unassembled WGS sequence"/>
</dbReference>
<gene>
    <name evidence="2" type="ORF">BS50DRAFT_154871</name>
</gene>
<evidence type="ECO:0000313" key="3">
    <source>
        <dbReference type="Proteomes" id="UP000240883"/>
    </source>
</evidence>
<accession>A0A2T2N7B7</accession>
<reference evidence="2 3" key="1">
    <citation type="journal article" date="2018" name="Front. Microbiol.">
        <title>Genome-Wide Analysis of Corynespora cassiicola Leaf Fall Disease Putative Effectors.</title>
        <authorList>
            <person name="Lopez D."/>
            <person name="Ribeiro S."/>
            <person name="Label P."/>
            <person name="Fumanal B."/>
            <person name="Venisse J.S."/>
            <person name="Kohler A."/>
            <person name="de Oliveira R.R."/>
            <person name="Labutti K."/>
            <person name="Lipzen A."/>
            <person name="Lail K."/>
            <person name="Bauer D."/>
            <person name="Ohm R.A."/>
            <person name="Barry K.W."/>
            <person name="Spatafora J."/>
            <person name="Grigoriev I.V."/>
            <person name="Martin F.M."/>
            <person name="Pujade-Renaud V."/>
        </authorList>
    </citation>
    <scope>NUCLEOTIDE SEQUENCE [LARGE SCALE GENOMIC DNA]</scope>
    <source>
        <strain evidence="2 3">Philippines</strain>
    </source>
</reference>
<organism evidence="2 3">
    <name type="scientific">Corynespora cassiicola Philippines</name>
    <dbReference type="NCBI Taxonomy" id="1448308"/>
    <lineage>
        <taxon>Eukaryota</taxon>
        <taxon>Fungi</taxon>
        <taxon>Dikarya</taxon>
        <taxon>Ascomycota</taxon>
        <taxon>Pezizomycotina</taxon>
        <taxon>Dothideomycetes</taxon>
        <taxon>Pleosporomycetidae</taxon>
        <taxon>Pleosporales</taxon>
        <taxon>Corynesporascaceae</taxon>
        <taxon>Corynespora</taxon>
    </lineage>
</organism>
<feature type="region of interest" description="Disordered" evidence="1">
    <location>
        <begin position="1"/>
        <end position="24"/>
    </location>
</feature>
<name>A0A2T2N7B7_CORCC</name>
<dbReference type="AlphaFoldDB" id="A0A2T2N7B7"/>
<evidence type="ECO:0000256" key="1">
    <source>
        <dbReference type="SAM" id="MobiDB-lite"/>
    </source>
</evidence>
<proteinExistence type="predicted"/>
<dbReference type="EMBL" id="KZ678145">
    <property type="protein sequence ID" value="PSN61136.1"/>
    <property type="molecule type" value="Genomic_DNA"/>
</dbReference>
<sequence length="167" mass="18554">MSQQATTRCDERPRPATTATAGQQSWHPHVIPFCRRHVREAKRRHSVHDACANSRLMSNFLRRSLAQRNPTSARKMTCATAGPRGLRRIASSRRRFAAKFLHIHWCFETAGLPKTQITWSHAPCGVALGEGRKGILTASDRYASISGSAAYQNPMHGLNEPISRALG</sequence>
<protein>
    <submittedName>
        <fullName evidence="2">Uncharacterized protein</fullName>
    </submittedName>
</protein>